<accession>A0ABS1S683</accession>
<dbReference type="SUPFAM" id="SSF51735">
    <property type="entry name" value="NAD(P)-binding Rossmann-fold domains"/>
    <property type="match status" value="1"/>
</dbReference>
<dbReference type="Pfam" id="PF01370">
    <property type="entry name" value="Epimerase"/>
    <property type="match status" value="1"/>
</dbReference>
<reference evidence="2 3" key="1">
    <citation type="submission" date="2021-01" db="EMBL/GenBank/DDBJ databases">
        <title>011410 draft genome.</title>
        <authorList>
            <person name="Lang L."/>
        </authorList>
    </citation>
    <scope>NUCLEOTIDE SEQUENCE [LARGE SCALE GENOMIC DNA]</scope>
    <source>
        <strain evidence="2 3">KCTC 42845</strain>
    </source>
</reference>
<organism evidence="2 3">
    <name type="scientific">Paracoccus aerius</name>
    <dbReference type="NCBI Taxonomy" id="1915382"/>
    <lineage>
        <taxon>Bacteria</taxon>
        <taxon>Pseudomonadati</taxon>
        <taxon>Pseudomonadota</taxon>
        <taxon>Alphaproteobacteria</taxon>
        <taxon>Rhodobacterales</taxon>
        <taxon>Paracoccaceae</taxon>
        <taxon>Paracoccus</taxon>
    </lineage>
</organism>
<name>A0ABS1S683_9RHOB</name>
<dbReference type="InterPro" id="IPR036291">
    <property type="entry name" value="NAD(P)-bd_dom_sf"/>
</dbReference>
<keyword evidence="3" id="KW-1185">Reference proteome</keyword>
<sequence>MSNQTILAGANVLVTGGSGFVGSHLVDQLVEAGAAQVVVIDNMVRGRPENLAAAMQTGRVRLVSGDIRDRALMQSLVAESEVVFHQAALRITHCAAEPDEAMEVMVQATYDLLQDCVRYKVGKLVMASSASIYGLAPHFPTPESDPPYANRTLYGAAKTMGEGLLRSFNDMYGLNYVALRYFNVYGPRMDLHGRYTEVLVRWMERVAQGQPPLVFGDGLQTLDMIHVRDVARANILAAESTATDRVYNVGSQTETSLLQLARLVASQMGRPDLVPVHMPERAVNPVPRRLADCQAAADDLGFRARIGLAEGLAELIDWWRAQGALDLAVAE</sequence>
<dbReference type="InterPro" id="IPR001509">
    <property type="entry name" value="Epimerase_deHydtase"/>
</dbReference>
<dbReference type="RefSeq" id="WP_191308905.1">
    <property type="nucleotide sequence ID" value="NZ_BNCL01000004.1"/>
</dbReference>
<evidence type="ECO:0000313" key="2">
    <source>
        <dbReference type="EMBL" id="MBL3673207.1"/>
    </source>
</evidence>
<protein>
    <submittedName>
        <fullName evidence="2">NAD-dependent epimerase/dehydratase family protein</fullName>
    </submittedName>
</protein>
<gene>
    <name evidence="2" type="ORF">JL111_06850</name>
</gene>
<dbReference type="PANTHER" id="PTHR43245:SF53">
    <property type="entry name" value="EPIMERASE-RELATED"/>
    <property type="match status" value="1"/>
</dbReference>
<dbReference type="Proteomes" id="UP000644749">
    <property type="component" value="Unassembled WGS sequence"/>
</dbReference>
<dbReference type="EMBL" id="JAESHT010000004">
    <property type="protein sequence ID" value="MBL3673207.1"/>
    <property type="molecule type" value="Genomic_DNA"/>
</dbReference>
<evidence type="ECO:0000313" key="3">
    <source>
        <dbReference type="Proteomes" id="UP000644749"/>
    </source>
</evidence>
<evidence type="ECO:0000259" key="1">
    <source>
        <dbReference type="Pfam" id="PF01370"/>
    </source>
</evidence>
<dbReference type="Gene3D" id="3.90.25.10">
    <property type="entry name" value="UDP-galactose 4-epimerase, domain 1"/>
    <property type="match status" value="1"/>
</dbReference>
<comment type="caution">
    <text evidence="2">The sequence shown here is derived from an EMBL/GenBank/DDBJ whole genome shotgun (WGS) entry which is preliminary data.</text>
</comment>
<feature type="domain" description="NAD-dependent epimerase/dehydratase" evidence="1">
    <location>
        <begin position="12"/>
        <end position="250"/>
    </location>
</feature>
<dbReference type="Gene3D" id="3.40.50.720">
    <property type="entry name" value="NAD(P)-binding Rossmann-like Domain"/>
    <property type="match status" value="1"/>
</dbReference>
<dbReference type="PANTHER" id="PTHR43245">
    <property type="entry name" value="BIFUNCTIONAL POLYMYXIN RESISTANCE PROTEIN ARNA"/>
    <property type="match status" value="1"/>
</dbReference>
<proteinExistence type="predicted"/>
<dbReference type="InterPro" id="IPR050177">
    <property type="entry name" value="Lipid_A_modif_metabolic_enz"/>
</dbReference>